<evidence type="ECO:0000313" key="2">
    <source>
        <dbReference type="Proteomes" id="UP000324897"/>
    </source>
</evidence>
<proteinExistence type="predicted"/>
<dbReference type="Proteomes" id="UP000324897">
    <property type="component" value="Unassembled WGS sequence"/>
</dbReference>
<organism evidence="1 2">
    <name type="scientific">Eragrostis curvula</name>
    <name type="common">weeping love grass</name>
    <dbReference type="NCBI Taxonomy" id="38414"/>
    <lineage>
        <taxon>Eukaryota</taxon>
        <taxon>Viridiplantae</taxon>
        <taxon>Streptophyta</taxon>
        <taxon>Embryophyta</taxon>
        <taxon>Tracheophyta</taxon>
        <taxon>Spermatophyta</taxon>
        <taxon>Magnoliopsida</taxon>
        <taxon>Liliopsida</taxon>
        <taxon>Poales</taxon>
        <taxon>Poaceae</taxon>
        <taxon>PACMAD clade</taxon>
        <taxon>Chloridoideae</taxon>
        <taxon>Eragrostideae</taxon>
        <taxon>Eragrostidinae</taxon>
        <taxon>Eragrostis</taxon>
    </lineage>
</organism>
<dbReference type="AlphaFoldDB" id="A0A5J9W2Z0"/>
<protein>
    <submittedName>
        <fullName evidence="1">Uncharacterized protein</fullName>
    </submittedName>
</protein>
<evidence type="ECO:0000313" key="1">
    <source>
        <dbReference type="EMBL" id="TVU42321.1"/>
    </source>
</evidence>
<accession>A0A5J9W2Z0</accession>
<sequence length="177" mass="18745">EVPVYLDVYLLRRCFPTKPYFPAVGAGRLTGVTRPAIPISPIVVATQSLNSLASSACRMAPDNGGAASYDGIREAAANQATCCSPSPPRPARFLFNHCASFLPLLLLAGRQQLTAAMAGNDEPSLDLDRDSSGDFVLPTRRVVLGSKMSMDEEQSLDLDDDSSGQFVLLRKVGGSGA</sequence>
<gene>
    <name evidence="1" type="ORF">EJB05_08719</name>
</gene>
<name>A0A5J9W2Z0_9POAL</name>
<dbReference type="Gramene" id="TVU42321">
    <property type="protein sequence ID" value="TVU42321"/>
    <property type="gene ID" value="EJB05_08719"/>
</dbReference>
<feature type="non-terminal residue" evidence="1">
    <location>
        <position position="1"/>
    </location>
</feature>
<reference evidence="1 2" key="1">
    <citation type="journal article" date="2019" name="Sci. Rep.">
        <title>A high-quality genome of Eragrostis curvula grass provides insights into Poaceae evolution and supports new strategies to enhance forage quality.</title>
        <authorList>
            <person name="Carballo J."/>
            <person name="Santos B.A.C.M."/>
            <person name="Zappacosta D."/>
            <person name="Garbus I."/>
            <person name="Selva J.P."/>
            <person name="Gallo C.A."/>
            <person name="Diaz A."/>
            <person name="Albertini E."/>
            <person name="Caccamo M."/>
            <person name="Echenique V."/>
        </authorList>
    </citation>
    <scope>NUCLEOTIDE SEQUENCE [LARGE SCALE GENOMIC DNA]</scope>
    <source>
        <strain evidence="2">cv. Victoria</strain>
        <tissue evidence="1">Leaf</tissue>
    </source>
</reference>
<comment type="caution">
    <text evidence="1">The sequence shown here is derived from an EMBL/GenBank/DDBJ whole genome shotgun (WGS) entry which is preliminary data.</text>
</comment>
<dbReference type="EMBL" id="RWGY01000005">
    <property type="protein sequence ID" value="TVU42321.1"/>
    <property type="molecule type" value="Genomic_DNA"/>
</dbReference>
<keyword evidence="2" id="KW-1185">Reference proteome</keyword>